<dbReference type="AlphaFoldDB" id="A0A367R366"/>
<dbReference type="InterPro" id="IPR014951">
    <property type="entry name" value="DUF1822"/>
</dbReference>
<evidence type="ECO:0000313" key="2">
    <source>
        <dbReference type="Proteomes" id="UP000252085"/>
    </source>
</evidence>
<evidence type="ECO:0000313" key="1">
    <source>
        <dbReference type="EMBL" id="RCJ30649.1"/>
    </source>
</evidence>
<protein>
    <recommendedName>
        <fullName evidence="3">DUF1822 domain-containing protein</fullName>
    </recommendedName>
</protein>
<accession>A0A367R366</accession>
<comment type="caution">
    <text evidence="1">The sequence shown here is derived from an EMBL/GenBank/DDBJ whole genome shotgun (WGS) entry which is preliminary data.</text>
</comment>
<dbReference type="Pfam" id="PF08852">
    <property type="entry name" value="DUF1822"/>
    <property type="match status" value="1"/>
</dbReference>
<organism evidence="1 2">
    <name type="scientific">Nostoc punctiforme NIES-2108</name>
    <dbReference type="NCBI Taxonomy" id="1356359"/>
    <lineage>
        <taxon>Bacteria</taxon>
        <taxon>Bacillati</taxon>
        <taxon>Cyanobacteriota</taxon>
        <taxon>Cyanophyceae</taxon>
        <taxon>Nostocales</taxon>
        <taxon>Nostocaceae</taxon>
        <taxon>Nostoc</taxon>
    </lineage>
</organism>
<dbReference type="EMBL" id="LXQE01000184">
    <property type="protein sequence ID" value="RCJ30649.1"/>
    <property type="molecule type" value="Genomic_DNA"/>
</dbReference>
<proteinExistence type="predicted"/>
<evidence type="ECO:0008006" key="3">
    <source>
        <dbReference type="Google" id="ProtNLM"/>
    </source>
</evidence>
<sequence>MMFNPGTVNLINSTHLWLEIPEAEQTKLWQQSQAFSTSNRRWIAYLNRLSLNAFLPWLRSEHTPNAAVFPNIAALPSVWEVVDGVAISLEEKRLVLIPSEAADLSELRVPQEWVDIPTWTADYYLAVQVNLEESCIRIWGYTTHTLLKSMGSYDASDRAYCLDGEDLISNLNILWMASQLCPQEATHAEETVPLPELALAQAHNLLQRLGNPEVILPRLAVPFSIWGALLEHGGWRQRLYEQRQGQQQQWSINQWLQTGVSDFAQKFGWASIESQSNFALARSSQQASTLPILVRKVSIAGQQYKLRVQPKTNIEDRVWRIELHNASKGEMIPSGFKLRLLTEDLQPFDGNQVQAKNAVDRLYIEVALGDLQEGLVWEIEPTPENFEREILLF</sequence>
<gene>
    <name evidence="1" type="ORF">A6769_32915</name>
</gene>
<name>A0A367R366_NOSPU</name>
<reference evidence="1 2" key="1">
    <citation type="submission" date="2016-04" db="EMBL/GenBank/DDBJ databases">
        <authorList>
            <person name="Evans L.H."/>
            <person name="Alamgir A."/>
            <person name="Owens N."/>
            <person name="Weber N.D."/>
            <person name="Virtaneva K."/>
            <person name="Barbian K."/>
            <person name="Babar A."/>
            <person name="Rosenke K."/>
        </authorList>
    </citation>
    <scope>NUCLEOTIDE SEQUENCE [LARGE SCALE GENOMIC DNA]</scope>
    <source>
        <strain evidence="1">NIES-2108</strain>
    </source>
</reference>
<dbReference type="Proteomes" id="UP000252085">
    <property type="component" value="Unassembled WGS sequence"/>
</dbReference>